<protein>
    <submittedName>
        <fullName evidence="2">FkbM family methyltransferase</fullName>
    </submittedName>
</protein>
<organism evidence="2 3">
    <name type="scientific">Luteolibacter soli</name>
    <dbReference type="NCBI Taxonomy" id="3135280"/>
    <lineage>
        <taxon>Bacteria</taxon>
        <taxon>Pseudomonadati</taxon>
        <taxon>Verrucomicrobiota</taxon>
        <taxon>Verrucomicrobiia</taxon>
        <taxon>Verrucomicrobiales</taxon>
        <taxon>Verrucomicrobiaceae</taxon>
        <taxon>Luteolibacter</taxon>
    </lineage>
</organism>
<keyword evidence="2" id="KW-0489">Methyltransferase</keyword>
<dbReference type="PANTHER" id="PTHR36973">
    <property type="entry name" value="SLL1456 PROTEIN-RELATED"/>
    <property type="match status" value="1"/>
</dbReference>
<dbReference type="Pfam" id="PF05050">
    <property type="entry name" value="Methyltransf_21"/>
    <property type="match status" value="1"/>
</dbReference>
<dbReference type="InterPro" id="IPR029063">
    <property type="entry name" value="SAM-dependent_MTases_sf"/>
</dbReference>
<name>A0ABU9ASX1_9BACT</name>
<dbReference type="Gene3D" id="3.40.50.150">
    <property type="entry name" value="Vaccinia Virus protein VP39"/>
    <property type="match status" value="1"/>
</dbReference>
<reference evidence="2 3" key="1">
    <citation type="submission" date="2024-04" db="EMBL/GenBank/DDBJ databases">
        <title>Luteolibacter sp. isolated from soil.</title>
        <authorList>
            <person name="An J."/>
        </authorList>
    </citation>
    <scope>NUCLEOTIDE SEQUENCE [LARGE SCALE GENOMIC DNA]</scope>
    <source>
        <strain evidence="2 3">Y139</strain>
    </source>
</reference>
<keyword evidence="3" id="KW-1185">Reference proteome</keyword>
<dbReference type="Proteomes" id="UP001371305">
    <property type="component" value="Unassembled WGS sequence"/>
</dbReference>
<keyword evidence="2" id="KW-0808">Transferase</keyword>
<gene>
    <name evidence="2" type="ORF">WKV53_10005</name>
</gene>
<evidence type="ECO:0000313" key="2">
    <source>
        <dbReference type="EMBL" id="MEK7950831.1"/>
    </source>
</evidence>
<dbReference type="GO" id="GO:0032259">
    <property type="term" value="P:methylation"/>
    <property type="evidence" value="ECO:0007669"/>
    <property type="project" value="UniProtKB-KW"/>
</dbReference>
<dbReference type="NCBIfam" id="TIGR01444">
    <property type="entry name" value="fkbM_fam"/>
    <property type="match status" value="1"/>
</dbReference>
<dbReference type="PANTHER" id="PTHR36973:SF4">
    <property type="entry name" value="NODULATION PROTEIN"/>
    <property type="match status" value="1"/>
</dbReference>
<dbReference type="InterPro" id="IPR006342">
    <property type="entry name" value="FkbM_mtfrase"/>
</dbReference>
<evidence type="ECO:0000313" key="3">
    <source>
        <dbReference type="Proteomes" id="UP001371305"/>
    </source>
</evidence>
<evidence type="ECO:0000259" key="1">
    <source>
        <dbReference type="Pfam" id="PF05050"/>
    </source>
</evidence>
<dbReference type="InterPro" id="IPR053188">
    <property type="entry name" value="FkbM_Methyltransferase"/>
</dbReference>
<proteinExistence type="predicted"/>
<comment type="caution">
    <text evidence="2">The sequence shown here is derived from an EMBL/GenBank/DDBJ whole genome shotgun (WGS) entry which is preliminary data.</text>
</comment>
<dbReference type="RefSeq" id="WP_341404432.1">
    <property type="nucleotide sequence ID" value="NZ_JBBUKT010000003.1"/>
</dbReference>
<accession>A0ABU9ASX1</accession>
<sequence length="227" mass="25749">MKKVGRILKQALRARGFDLVRHRELPELLAHHHVDIVLDIGANDGGYATELREAGWRGPLVSFEPQPAAFGRLKERFIGDAFWSGHQIGLGSVDETLNMNVHHMDVLSSFLEKIEESESASQIEVEVKRMDGILDNILGHHRRPFVKIDTQGFELQVIKGFGAMTDRVVGWQLEMSVEPLYQNQVKIEEVIALMRSLGFSLWKIIPGLRDPKTLQSFEFDGVFFKST</sequence>
<dbReference type="SUPFAM" id="SSF53335">
    <property type="entry name" value="S-adenosyl-L-methionine-dependent methyltransferases"/>
    <property type="match status" value="1"/>
</dbReference>
<dbReference type="GO" id="GO:0008168">
    <property type="term" value="F:methyltransferase activity"/>
    <property type="evidence" value="ECO:0007669"/>
    <property type="project" value="UniProtKB-KW"/>
</dbReference>
<dbReference type="EMBL" id="JBBUKT010000003">
    <property type="protein sequence ID" value="MEK7950831.1"/>
    <property type="molecule type" value="Genomic_DNA"/>
</dbReference>
<feature type="domain" description="Methyltransferase FkbM" evidence="1">
    <location>
        <begin position="39"/>
        <end position="200"/>
    </location>
</feature>